<accession>A0A2R6NY28</accession>
<keyword evidence="3" id="KW-1185">Reference proteome</keyword>
<feature type="region of interest" description="Disordered" evidence="1">
    <location>
        <begin position="1"/>
        <end position="37"/>
    </location>
</feature>
<proteinExistence type="predicted"/>
<organism evidence="2 3">
    <name type="scientific">Hermanssonia centrifuga</name>
    <dbReference type="NCBI Taxonomy" id="98765"/>
    <lineage>
        <taxon>Eukaryota</taxon>
        <taxon>Fungi</taxon>
        <taxon>Dikarya</taxon>
        <taxon>Basidiomycota</taxon>
        <taxon>Agaricomycotina</taxon>
        <taxon>Agaricomycetes</taxon>
        <taxon>Polyporales</taxon>
        <taxon>Meruliaceae</taxon>
        <taxon>Hermanssonia</taxon>
    </lineage>
</organism>
<gene>
    <name evidence="2" type="ORF">PHLCEN_2v6896</name>
</gene>
<name>A0A2R6NY28_9APHY</name>
<feature type="non-terminal residue" evidence="2">
    <location>
        <position position="1"/>
    </location>
</feature>
<reference evidence="2 3" key="1">
    <citation type="submission" date="2018-02" db="EMBL/GenBank/DDBJ databases">
        <title>Genome sequence of the basidiomycete white-rot fungus Phlebia centrifuga.</title>
        <authorList>
            <person name="Granchi Z."/>
            <person name="Peng M."/>
            <person name="de Vries R.P."/>
            <person name="Hilden K."/>
            <person name="Makela M.R."/>
            <person name="Grigoriev I."/>
            <person name="Riley R."/>
        </authorList>
    </citation>
    <scope>NUCLEOTIDE SEQUENCE [LARGE SCALE GENOMIC DNA]</scope>
    <source>
        <strain evidence="2 3">FBCC195</strain>
    </source>
</reference>
<comment type="caution">
    <text evidence="2">The sequence shown here is derived from an EMBL/GenBank/DDBJ whole genome shotgun (WGS) entry which is preliminary data.</text>
</comment>
<evidence type="ECO:0000313" key="3">
    <source>
        <dbReference type="Proteomes" id="UP000186601"/>
    </source>
</evidence>
<sequence>ALPSSTPITSKTKGSQSPQVNTNGNIRWNKSHLPTSESQYPRYRNEFCPRFFGWIGAQPVTFNTNGINMVEGMQKNWDEILPDVPHQIEPRQAVRGGGLQTKQKLCDWRNSMALEAVGNVCEHMEAKIAAGKQSDTFQMPEERRKYIDELVNGDPKMGMPFIYSRRKVAPSGAVVRFLHPVWSN</sequence>
<evidence type="ECO:0000313" key="2">
    <source>
        <dbReference type="EMBL" id="PSR79754.1"/>
    </source>
</evidence>
<dbReference type="EMBL" id="MLYV02000684">
    <property type="protein sequence ID" value="PSR79754.1"/>
    <property type="molecule type" value="Genomic_DNA"/>
</dbReference>
<protein>
    <submittedName>
        <fullName evidence="2">Uncharacterized protein</fullName>
    </submittedName>
</protein>
<evidence type="ECO:0000256" key="1">
    <source>
        <dbReference type="SAM" id="MobiDB-lite"/>
    </source>
</evidence>
<dbReference type="AlphaFoldDB" id="A0A2R6NY28"/>
<dbReference type="Proteomes" id="UP000186601">
    <property type="component" value="Unassembled WGS sequence"/>
</dbReference>